<proteinExistence type="predicted"/>
<evidence type="ECO:0000313" key="4">
    <source>
        <dbReference type="Proteomes" id="UP000198767"/>
    </source>
</evidence>
<keyword evidence="4" id="KW-1185">Reference proteome</keyword>
<dbReference type="InterPro" id="IPR041459">
    <property type="entry name" value="MPTase-PolyVal"/>
</dbReference>
<reference evidence="3 4" key="1">
    <citation type="submission" date="2016-10" db="EMBL/GenBank/DDBJ databases">
        <authorList>
            <person name="de Groot N.N."/>
        </authorList>
    </citation>
    <scope>NUCLEOTIDE SEQUENCE [LARGE SCALE GENOMIC DNA]</scope>
    <source>
        <strain evidence="3 4">U95</strain>
    </source>
</reference>
<dbReference type="RefSeq" id="WP_090221086.1">
    <property type="nucleotide sequence ID" value="NZ_FMWG01000017.1"/>
</dbReference>
<feature type="domain" description="N-terminal" evidence="1">
    <location>
        <begin position="8"/>
        <end position="122"/>
    </location>
</feature>
<sequence>MAKVQKFDAYDAITSQIIEAIEAGVAPWRQPWAGGSGCSALPLRSTGEPYRGINILALWIAAQRTGFSSPYWMTYRQAQELGGNVRKGEKSTTVVKYGTFERANKETGEDEQIPYLKAYRVFNADQCDGLPDRYAVEDRSQDEYGAASVEELEAFFAATGAKVSHGGSVASYDMIADRVQMPPIEAFISSAHYYSTLAHEVVHWTGHKSRLDRFKKFETKAGYAFEELIAEIGTCFVGAQIGIEPTTEESAAYIEHWLKSLREDNHLIFKAASAAQKAADFVLESAAGQPEQLQRGVA</sequence>
<evidence type="ECO:0000259" key="1">
    <source>
        <dbReference type="Pfam" id="PF08401"/>
    </source>
</evidence>
<evidence type="ECO:0000313" key="3">
    <source>
        <dbReference type="EMBL" id="SCZ73459.1"/>
    </source>
</evidence>
<dbReference type="EMBL" id="FMWG01000017">
    <property type="protein sequence ID" value="SCZ73459.1"/>
    <property type="molecule type" value="Genomic_DNA"/>
</dbReference>
<dbReference type="Proteomes" id="UP000198767">
    <property type="component" value="Unassembled WGS sequence"/>
</dbReference>
<dbReference type="AlphaFoldDB" id="A0A1G5RJM6"/>
<dbReference type="OrthoDB" id="9792687at2"/>
<dbReference type="STRING" id="1156985.SAMN04488118_11729"/>
<dbReference type="Pfam" id="PF18818">
    <property type="entry name" value="MPTase-PolyVal"/>
    <property type="match status" value="1"/>
</dbReference>
<evidence type="ECO:0000259" key="2">
    <source>
        <dbReference type="Pfam" id="PF18818"/>
    </source>
</evidence>
<organism evidence="3 4">
    <name type="scientific">Epibacterium ulvae</name>
    <dbReference type="NCBI Taxonomy" id="1156985"/>
    <lineage>
        <taxon>Bacteria</taxon>
        <taxon>Pseudomonadati</taxon>
        <taxon>Pseudomonadota</taxon>
        <taxon>Alphaproteobacteria</taxon>
        <taxon>Rhodobacterales</taxon>
        <taxon>Roseobacteraceae</taxon>
        <taxon>Epibacterium</taxon>
    </lineage>
</organism>
<accession>A0A1G5RJM6</accession>
<gene>
    <name evidence="3" type="ORF">SAMN04488118_11729</name>
</gene>
<dbReference type="InterPro" id="IPR013610">
    <property type="entry name" value="ArdC_N"/>
</dbReference>
<dbReference type="Pfam" id="PF08401">
    <property type="entry name" value="ArdcN"/>
    <property type="match status" value="1"/>
</dbReference>
<protein>
    <submittedName>
        <fullName evidence="3">Antirestriction protein ArdC</fullName>
    </submittedName>
</protein>
<dbReference type="GO" id="GO:0003697">
    <property type="term" value="F:single-stranded DNA binding"/>
    <property type="evidence" value="ECO:0007669"/>
    <property type="project" value="InterPro"/>
</dbReference>
<feature type="domain" description="Polyvalent protein metallopeptidase" evidence="2">
    <location>
        <begin position="150"/>
        <end position="273"/>
    </location>
</feature>
<dbReference type="InterPro" id="IPR017113">
    <property type="entry name" value="Antirestriction_ArdC"/>
</dbReference>
<dbReference type="PIRSF" id="PIRSF037112">
    <property type="entry name" value="Antirestriction_ArdC"/>
    <property type="match status" value="1"/>
</dbReference>
<name>A0A1G5RJM6_9RHOB</name>